<feature type="non-terminal residue" evidence="2">
    <location>
        <position position="54"/>
    </location>
</feature>
<keyword evidence="4" id="KW-1185">Reference proteome</keyword>
<dbReference type="AlphaFoldDB" id="A0A821W390"/>
<feature type="compositionally biased region" description="Pro residues" evidence="1">
    <location>
        <begin position="44"/>
        <end position="54"/>
    </location>
</feature>
<name>A0A821W390_9BILA</name>
<gene>
    <name evidence="2" type="ORF">UJA718_LOCUS46175</name>
    <name evidence="3" type="ORF">UJA718_LOCUS48068</name>
</gene>
<accession>A0A821W390</accession>
<feature type="region of interest" description="Disordered" evidence="1">
    <location>
        <begin position="1"/>
        <end position="54"/>
    </location>
</feature>
<evidence type="ECO:0000313" key="3">
    <source>
        <dbReference type="EMBL" id="CAF4957503.1"/>
    </source>
</evidence>
<dbReference type="EMBL" id="CAJOBP010081260">
    <property type="protein sequence ID" value="CAF4915680.1"/>
    <property type="molecule type" value="Genomic_DNA"/>
</dbReference>
<reference evidence="2" key="1">
    <citation type="submission" date="2021-02" db="EMBL/GenBank/DDBJ databases">
        <authorList>
            <person name="Nowell W R."/>
        </authorList>
    </citation>
    <scope>NUCLEOTIDE SEQUENCE</scope>
</reference>
<comment type="caution">
    <text evidence="2">The sequence shown here is derived from an EMBL/GenBank/DDBJ whole genome shotgun (WGS) entry which is preliminary data.</text>
</comment>
<dbReference type="Proteomes" id="UP000663873">
    <property type="component" value="Unassembled WGS sequence"/>
</dbReference>
<organism evidence="2 4">
    <name type="scientific">Rotaria socialis</name>
    <dbReference type="NCBI Taxonomy" id="392032"/>
    <lineage>
        <taxon>Eukaryota</taxon>
        <taxon>Metazoa</taxon>
        <taxon>Spiralia</taxon>
        <taxon>Gnathifera</taxon>
        <taxon>Rotifera</taxon>
        <taxon>Eurotatoria</taxon>
        <taxon>Bdelloidea</taxon>
        <taxon>Philodinida</taxon>
        <taxon>Philodinidae</taxon>
        <taxon>Rotaria</taxon>
    </lineage>
</organism>
<dbReference type="EMBL" id="CAJOBP010094326">
    <property type="protein sequence ID" value="CAF4957503.1"/>
    <property type="molecule type" value="Genomic_DNA"/>
</dbReference>
<evidence type="ECO:0000313" key="4">
    <source>
        <dbReference type="Proteomes" id="UP000663873"/>
    </source>
</evidence>
<evidence type="ECO:0000313" key="2">
    <source>
        <dbReference type="EMBL" id="CAF4915680.1"/>
    </source>
</evidence>
<evidence type="ECO:0000256" key="1">
    <source>
        <dbReference type="SAM" id="MobiDB-lite"/>
    </source>
</evidence>
<sequence>MSSIKCHAWPNSTCSSPGKSNDNLSRPTTPLSTSSHDQKDPIVGSPPNPSPFLT</sequence>
<proteinExistence type="predicted"/>
<feature type="compositionally biased region" description="Low complexity" evidence="1">
    <location>
        <begin position="24"/>
        <end position="35"/>
    </location>
</feature>
<protein>
    <submittedName>
        <fullName evidence="2">Uncharacterized protein</fullName>
    </submittedName>
</protein>
<feature type="compositionally biased region" description="Polar residues" evidence="1">
    <location>
        <begin position="10"/>
        <end position="23"/>
    </location>
</feature>